<protein>
    <recommendedName>
        <fullName evidence="3">Reverse transcriptase zinc-binding domain-containing protein</fullName>
    </recommendedName>
</protein>
<dbReference type="Proteomes" id="UP001153076">
    <property type="component" value="Unassembled WGS sequence"/>
</dbReference>
<evidence type="ECO:0000313" key="2">
    <source>
        <dbReference type="Proteomes" id="UP001153076"/>
    </source>
</evidence>
<name>A0A9Q1GUZ1_9CARY</name>
<sequence>MATGLKEDWQRLKLTEEEEEIAICDEEILSEKVEQVALCLLGKLHTESYFNPGALKMVLKNAGKPSNGERLRGAMRLRYVGLIGLLTLEWIKLGHVYKGCVLFDEKLSEDKLQCGHWLRASPLKPKGKNVEAELLDERRLIQAYRNKKTESGAKKKLYFDATSSGSITVDTMETEKVRLLVNPSSTEVSVNSKVEAAQQPRLLQRVFCASTTGGWVRPRQSTTFVAFHGGYRPSNVDLEWRFTSIYGWFETQHKLKTGPMVLDLYLRSSLPWLVGGDLKEIFYNTEKGGPSRLRFVQLGFSGHEYTWWNGRQDDGSVEERLDRFCANTDWSLIFLEAQVTHVDFEMSDHMPILLRTKPVHSDVVDNFLAKIEICSKELAKWNTATFGNVRLEIKKFELQLKSKIDAANRRSILTSISEWRKKEEVLWWQRARSNYLKYEDSNMRWFHSQASMRRARNHTDGFLDDANIITTKPEEFINLKVRDLIEFEAGTWRESHIREIFLPCDAEAILDIPPCVSWPANKLIWHFTATGVFTVQLAYHMRLNWVDAMSSSSENRSSKMWKMLWALDAPPRIRLNIAKRVPSFVMSCAICGATEESDVHVLLECPLAVVIWVGEATILGHQSEADGGLHQVGHD</sequence>
<dbReference type="EMBL" id="JAKOGI010001386">
    <property type="protein sequence ID" value="KAJ8425866.1"/>
    <property type="molecule type" value="Genomic_DNA"/>
</dbReference>
<dbReference type="AlphaFoldDB" id="A0A9Q1GUZ1"/>
<dbReference type="InterPro" id="IPR036691">
    <property type="entry name" value="Endo/exonu/phosph_ase_sf"/>
</dbReference>
<dbReference type="SUPFAM" id="SSF56219">
    <property type="entry name" value="DNase I-like"/>
    <property type="match status" value="1"/>
</dbReference>
<reference evidence="1" key="1">
    <citation type="submission" date="2022-04" db="EMBL/GenBank/DDBJ databases">
        <title>Carnegiea gigantea Genome sequencing and assembly v2.</title>
        <authorList>
            <person name="Copetti D."/>
            <person name="Sanderson M.J."/>
            <person name="Burquez A."/>
            <person name="Wojciechowski M.F."/>
        </authorList>
    </citation>
    <scope>NUCLEOTIDE SEQUENCE</scope>
    <source>
        <strain evidence="1">SGP5-SGP5p</strain>
        <tissue evidence="1">Aerial part</tissue>
    </source>
</reference>
<dbReference type="Gene3D" id="3.60.10.10">
    <property type="entry name" value="Endonuclease/exonuclease/phosphatase"/>
    <property type="match status" value="1"/>
</dbReference>
<accession>A0A9Q1GUZ1</accession>
<evidence type="ECO:0008006" key="3">
    <source>
        <dbReference type="Google" id="ProtNLM"/>
    </source>
</evidence>
<evidence type="ECO:0000313" key="1">
    <source>
        <dbReference type="EMBL" id="KAJ8425866.1"/>
    </source>
</evidence>
<dbReference type="PANTHER" id="PTHR33710">
    <property type="entry name" value="BNAC02G09200D PROTEIN"/>
    <property type="match status" value="1"/>
</dbReference>
<dbReference type="OrthoDB" id="1938822at2759"/>
<proteinExistence type="predicted"/>
<organism evidence="1 2">
    <name type="scientific">Carnegiea gigantea</name>
    <dbReference type="NCBI Taxonomy" id="171969"/>
    <lineage>
        <taxon>Eukaryota</taxon>
        <taxon>Viridiplantae</taxon>
        <taxon>Streptophyta</taxon>
        <taxon>Embryophyta</taxon>
        <taxon>Tracheophyta</taxon>
        <taxon>Spermatophyta</taxon>
        <taxon>Magnoliopsida</taxon>
        <taxon>eudicotyledons</taxon>
        <taxon>Gunneridae</taxon>
        <taxon>Pentapetalae</taxon>
        <taxon>Caryophyllales</taxon>
        <taxon>Cactineae</taxon>
        <taxon>Cactaceae</taxon>
        <taxon>Cactoideae</taxon>
        <taxon>Echinocereeae</taxon>
        <taxon>Carnegiea</taxon>
    </lineage>
</organism>
<gene>
    <name evidence="1" type="ORF">Cgig2_028211</name>
</gene>
<comment type="caution">
    <text evidence="1">The sequence shown here is derived from an EMBL/GenBank/DDBJ whole genome shotgun (WGS) entry which is preliminary data.</text>
</comment>
<dbReference type="PANTHER" id="PTHR33710:SF86">
    <property type="entry name" value="VIRAL MOVEMENT PROTEIN"/>
    <property type="match status" value="1"/>
</dbReference>
<keyword evidence="2" id="KW-1185">Reference proteome</keyword>